<evidence type="ECO:0000256" key="2">
    <source>
        <dbReference type="SAM" id="Phobius"/>
    </source>
</evidence>
<feature type="compositionally biased region" description="Polar residues" evidence="1">
    <location>
        <begin position="116"/>
        <end position="126"/>
    </location>
</feature>
<dbReference type="KEGG" id="loc:102696301"/>
<dbReference type="Ensembl" id="ENSLOCT00000000470.1">
    <property type="protein sequence ID" value="ENSLOCP00000000470.1"/>
    <property type="gene ID" value="ENSLOCG00000000431.1"/>
</dbReference>
<dbReference type="STRING" id="7918.ENSLOCP00000000470"/>
<keyword evidence="2" id="KW-0472">Membrane</keyword>
<evidence type="ECO:0000313" key="3">
    <source>
        <dbReference type="Ensembl" id="ENSLOCP00000000470.1"/>
    </source>
</evidence>
<accession>W5LWG3</accession>
<sequence length="295" mass="32093">MGEKKAELQRATPWEIKRTEPRPRAFTSQGDRSSSKPSRICSSEGEQAMRLRCVPFVLRRRSGSIFELLVCLSLALHLLLALYSLSFLHDTCPRPPLAHPGGSVRKTVRSALLGSGQPSDTATPSMAASKAPPHPARDGGPTASLNMAAEMSQEGSPKMAASPVRSKLQALFQHPLYTLPEPEVGEDDWLLQVRSKVGDSNEDSNRITEEWVSDDVGYDAAQWNGSAQTHPPWLRFHLGITRWALYRRDDPVLAPLTQQLAGQRIISAGAGRRAPAAGRCEALRDPAPLGGPAAR</sequence>
<dbReference type="InterPro" id="IPR024869">
    <property type="entry name" value="FAM20"/>
</dbReference>
<reference evidence="4" key="1">
    <citation type="submission" date="2011-12" db="EMBL/GenBank/DDBJ databases">
        <title>The Draft Genome of Lepisosteus oculatus.</title>
        <authorList>
            <consortium name="The Broad Institute Genome Assembly &amp; Analysis Group"/>
            <consortium name="Computational R&amp;D Group"/>
            <consortium name="and Sequencing Platform"/>
            <person name="Di Palma F."/>
            <person name="Alfoldi J."/>
            <person name="Johnson J."/>
            <person name="Berlin A."/>
            <person name="Gnerre S."/>
            <person name="Jaffe D."/>
            <person name="MacCallum I."/>
            <person name="Young S."/>
            <person name="Walker B.J."/>
            <person name="Lander E.S."/>
            <person name="Lindblad-Toh K."/>
        </authorList>
    </citation>
    <scope>NUCLEOTIDE SEQUENCE [LARGE SCALE GENOMIC DNA]</scope>
</reference>
<protein>
    <submittedName>
        <fullName evidence="3">Extracellular serine/threonine protein kinase FAM20C-like</fullName>
    </submittedName>
</protein>
<feature type="region of interest" description="Disordered" evidence="1">
    <location>
        <begin position="1"/>
        <end position="43"/>
    </location>
</feature>
<organism evidence="3 4">
    <name type="scientific">Lepisosteus oculatus</name>
    <name type="common">Spotted gar</name>
    <dbReference type="NCBI Taxonomy" id="7918"/>
    <lineage>
        <taxon>Eukaryota</taxon>
        <taxon>Metazoa</taxon>
        <taxon>Chordata</taxon>
        <taxon>Craniata</taxon>
        <taxon>Vertebrata</taxon>
        <taxon>Euteleostomi</taxon>
        <taxon>Actinopterygii</taxon>
        <taxon>Neopterygii</taxon>
        <taxon>Holostei</taxon>
        <taxon>Semionotiformes</taxon>
        <taxon>Lepisosteidae</taxon>
        <taxon>Lepisosteus</taxon>
    </lineage>
</organism>
<keyword evidence="2" id="KW-0812">Transmembrane</keyword>
<reference evidence="3" key="2">
    <citation type="submission" date="2025-08" db="UniProtKB">
        <authorList>
            <consortium name="Ensembl"/>
        </authorList>
    </citation>
    <scope>IDENTIFICATION</scope>
</reference>
<dbReference type="InParanoid" id="W5LWG3"/>
<dbReference type="PANTHER" id="PTHR12450:SF25">
    <property type="entry name" value="FAM20 C-TERMINAL DOMAIN-CONTAINING PROTEIN"/>
    <property type="match status" value="1"/>
</dbReference>
<proteinExistence type="predicted"/>
<dbReference type="HOGENOM" id="CLU_943219_0_0_1"/>
<feature type="transmembrane region" description="Helical" evidence="2">
    <location>
        <begin position="65"/>
        <end position="85"/>
    </location>
</feature>
<dbReference type="PANTHER" id="PTHR12450">
    <property type="entry name" value="DENTIN MATRIX PROTEIN 4 PROTEIN FAM20"/>
    <property type="match status" value="1"/>
</dbReference>
<keyword evidence="4" id="KW-1185">Reference proteome</keyword>
<dbReference type="OrthoDB" id="8583677at2759"/>
<feature type="region of interest" description="Disordered" evidence="1">
    <location>
        <begin position="113"/>
        <end position="144"/>
    </location>
</feature>
<reference evidence="3" key="3">
    <citation type="submission" date="2025-09" db="UniProtKB">
        <authorList>
            <consortium name="Ensembl"/>
        </authorList>
    </citation>
    <scope>IDENTIFICATION</scope>
</reference>
<evidence type="ECO:0000313" key="4">
    <source>
        <dbReference type="Proteomes" id="UP000018468"/>
    </source>
</evidence>
<name>W5LWG3_LEPOC</name>
<evidence type="ECO:0000256" key="1">
    <source>
        <dbReference type="SAM" id="MobiDB-lite"/>
    </source>
</evidence>
<dbReference type="Bgee" id="ENSLOCG00000000431">
    <property type="expression patterns" value="Expressed in testis and 3 other cell types or tissues"/>
</dbReference>
<keyword evidence="2" id="KW-1133">Transmembrane helix</keyword>
<dbReference type="OMA" id="QENCAHY"/>
<dbReference type="eggNOG" id="KOG3829">
    <property type="taxonomic scope" value="Eukaryota"/>
</dbReference>
<dbReference type="Proteomes" id="UP000018468">
    <property type="component" value="Unassembled WGS sequence"/>
</dbReference>
<dbReference type="AlphaFoldDB" id="W5LWG3"/>